<dbReference type="GO" id="GO:0098552">
    <property type="term" value="C:side of membrane"/>
    <property type="evidence" value="ECO:0007669"/>
    <property type="project" value="UniProtKB-KW"/>
</dbReference>
<feature type="domain" description="Trypanosome variant surface glycoprotein A-type N-terminal" evidence="8">
    <location>
        <begin position="250"/>
        <end position="410"/>
    </location>
</feature>
<evidence type="ECO:0000313" key="9">
    <source>
        <dbReference type="EMBL" id="APD73505.1"/>
    </source>
</evidence>
<keyword evidence="2" id="KW-1003">Cell membrane</keyword>
<name>A0A1J0R6N3_9TRYP</name>
<dbReference type="VEuPathDB" id="TriTrypDB:Tb427_000572200"/>
<protein>
    <submittedName>
        <fullName evidence="9">Variant surface glycoprotein 1125.1272</fullName>
    </submittedName>
</protein>
<keyword evidence="6" id="KW-0449">Lipoprotein</keyword>
<proteinExistence type="predicted"/>
<keyword evidence="7" id="KW-0732">Signal</keyword>
<comment type="subcellular location">
    <subcellularLocation>
        <location evidence="1">Cell membrane</location>
        <topology evidence="1">Lipid-anchor</topology>
        <topology evidence="1">GPI-anchor</topology>
    </subcellularLocation>
</comment>
<evidence type="ECO:0000256" key="7">
    <source>
        <dbReference type="SAM" id="SignalP"/>
    </source>
</evidence>
<evidence type="ECO:0000259" key="8">
    <source>
        <dbReference type="Pfam" id="PF00913"/>
    </source>
</evidence>
<evidence type="ECO:0000256" key="3">
    <source>
        <dbReference type="ARBA" id="ARBA00022622"/>
    </source>
</evidence>
<sequence>MRIIRPNHVITEVAATLLFCMIVTKAVHADEPETKANQAVKSFCTARVYFQEIATEITTWQKTAVQRMTELQKERNQAVLAAQALAHTARGPAYELIAAEASKRLSEAAAIVANLADAASNALTTIGRRHGEISAVHKTATQPNKQTATTHTAAQQPTAGAVVGNGGSVLRCTITATQELDTTADCSGEAGDMAAARTIRQHLANAKKLKLGKADEIEIKTSTIKVDAVWAIGNAANPKSSGDSKACEQNSGVSATPAATGVAAGVGLVSIKPTEPNLHGELDINQLTTGANAALTPQQTKATNLLTTDVELAHAINNVRTANKQLPSTLSDTTIADLARTKEAQLLAAWLKDPTAGKLKLEADNDKVAQAIFGHKDGSIKEKFLEPLTKETVTIPTDGETIKGNIQEIAEGGNFGAAMAYFYAKNQKMRQQH</sequence>
<evidence type="ECO:0000256" key="1">
    <source>
        <dbReference type="ARBA" id="ARBA00004609"/>
    </source>
</evidence>
<evidence type="ECO:0000256" key="5">
    <source>
        <dbReference type="ARBA" id="ARBA00023180"/>
    </source>
</evidence>
<dbReference type="VEuPathDB" id="TriTrypDB:Tb09.v4.0191"/>
<feature type="signal peptide" evidence="7">
    <location>
        <begin position="1"/>
        <end position="29"/>
    </location>
</feature>
<dbReference type="InterPro" id="IPR001812">
    <property type="entry name" value="Trypano_VSG_A_N_dom"/>
</dbReference>
<keyword evidence="3" id="KW-0336">GPI-anchor</keyword>
<dbReference type="GO" id="GO:0005886">
    <property type="term" value="C:plasma membrane"/>
    <property type="evidence" value="ECO:0007669"/>
    <property type="project" value="UniProtKB-SubCell"/>
</dbReference>
<evidence type="ECO:0000256" key="2">
    <source>
        <dbReference type="ARBA" id="ARBA00022475"/>
    </source>
</evidence>
<feature type="chain" id="PRO_5013357450" evidence="7">
    <location>
        <begin position="30"/>
        <end position="433"/>
    </location>
</feature>
<evidence type="ECO:0000256" key="6">
    <source>
        <dbReference type="ARBA" id="ARBA00023288"/>
    </source>
</evidence>
<reference evidence="9" key="1">
    <citation type="submission" date="2016-08" db="EMBL/GenBank/DDBJ databases">
        <title>VSG repertoire of Trypanosoma brucei EATRO 1125.</title>
        <authorList>
            <person name="Cross G.A."/>
        </authorList>
    </citation>
    <scope>NUCLEOTIDE SEQUENCE</scope>
    <source>
        <strain evidence="9">EATRO 1125</strain>
    </source>
</reference>
<dbReference type="EMBL" id="KX699549">
    <property type="protein sequence ID" value="APD73505.1"/>
    <property type="molecule type" value="Genomic_DNA"/>
</dbReference>
<keyword evidence="4" id="KW-0472">Membrane</keyword>
<dbReference type="SUPFAM" id="SSF58087">
    <property type="entry name" value="Variant surface glycoprotein (N-terminal domain)"/>
    <property type="match status" value="1"/>
</dbReference>
<evidence type="ECO:0000256" key="4">
    <source>
        <dbReference type="ARBA" id="ARBA00023136"/>
    </source>
</evidence>
<organism evidence="9">
    <name type="scientific">Trypanosoma brucei</name>
    <dbReference type="NCBI Taxonomy" id="5691"/>
    <lineage>
        <taxon>Eukaryota</taxon>
        <taxon>Discoba</taxon>
        <taxon>Euglenozoa</taxon>
        <taxon>Kinetoplastea</taxon>
        <taxon>Metakinetoplastina</taxon>
        <taxon>Trypanosomatida</taxon>
        <taxon>Trypanosomatidae</taxon>
        <taxon>Trypanosoma</taxon>
    </lineage>
</organism>
<accession>A0A1J0R6N3</accession>
<dbReference type="Pfam" id="PF00913">
    <property type="entry name" value="Trypan_glycop"/>
    <property type="match status" value="1"/>
</dbReference>
<dbReference type="AlphaFoldDB" id="A0A1J0R6N3"/>
<keyword evidence="5" id="KW-0325">Glycoprotein</keyword>
<dbReference type="VEuPathDB" id="TriTrypDB:Tb1125.Tb09.v4.0114"/>
<dbReference type="GO" id="GO:0042783">
    <property type="term" value="P:symbiont-mediated evasion of host immune response"/>
    <property type="evidence" value="ECO:0007669"/>
    <property type="project" value="InterPro"/>
</dbReference>